<evidence type="ECO:0000313" key="3">
    <source>
        <dbReference type="Proteomes" id="UP000651271"/>
    </source>
</evidence>
<keyword evidence="3" id="KW-1185">Reference proteome</keyword>
<evidence type="ECO:0000313" key="2">
    <source>
        <dbReference type="EMBL" id="MBD1430708.1"/>
    </source>
</evidence>
<proteinExistence type="predicted"/>
<reference evidence="2 3" key="1">
    <citation type="submission" date="2020-08" db="EMBL/GenBank/DDBJ databases">
        <title>Sphingobacterium sp. DN04309 isolated from aquaculture water.</title>
        <authorList>
            <person name="Zhang M."/>
        </authorList>
    </citation>
    <scope>NUCLEOTIDE SEQUENCE [LARGE SCALE GENOMIC DNA]</scope>
    <source>
        <strain evidence="2 3">DN04309</strain>
    </source>
</reference>
<accession>A0ABR7YHM5</accession>
<dbReference type="Pfam" id="PF03781">
    <property type="entry name" value="FGE-sulfatase"/>
    <property type="match status" value="1"/>
</dbReference>
<dbReference type="RefSeq" id="WP_190302785.1">
    <property type="nucleotide sequence ID" value="NZ_JACOIJ010000035.1"/>
</dbReference>
<dbReference type="InterPro" id="IPR051043">
    <property type="entry name" value="Sulfatase_Mod_Factor_Kinase"/>
</dbReference>
<comment type="caution">
    <text evidence="2">The sequence shown here is derived from an EMBL/GenBank/DDBJ whole genome shotgun (WGS) entry which is preliminary data.</text>
</comment>
<dbReference type="InterPro" id="IPR042095">
    <property type="entry name" value="SUMF_sf"/>
</dbReference>
<dbReference type="Proteomes" id="UP000651271">
    <property type="component" value="Unassembled WGS sequence"/>
</dbReference>
<name>A0ABR7YHM5_9SPHI</name>
<dbReference type="Gene3D" id="3.90.1580.10">
    <property type="entry name" value="paralog of FGE (formylglycine-generating enzyme)"/>
    <property type="match status" value="1"/>
</dbReference>
<dbReference type="InterPro" id="IPR005532">
    <property type="entry name" value="SUMF_dom"/>
</dbReference>
<dbReference type="SUPFAM" id="SSF56436">
    <property type="entry name" value="C-type lectin-like"/>
    <property type="match status" value="1"/>
</dbReference>
<dbReference type="EMBL" id="JACOIJ010000035">
    <property type="protein sequence ID" value="MBD1430708.1"/>
    <property type="molecule type" value="Genomic_DNA"/>
</dbReference>
<dbReference type="PANTHER" id="PTHR23150:SF19">
    <property type="entry name" value="FORMYLGLYCINE-GENERATING ENZYME"/>
    <property type="match status" value="1"/>
</dbReference>
<gene>
    <name evidence="2" type="ORF">H8B04_14285</name>
</gene>
<feature type="domain" description="Sulfatase-modifying factor enzyme-like" evidence="1">
    <location>
        <begin position="58"/>
        <end position="349"/>
    </location>
</feature>
<dbReference type="PROSITE" id="PS51257">
    <property type="entry name" value="PROKAR_LIPOPROTEIN"/>
    <property type="match status" value="1"/>
</dbReference>
<dbReference type="InterPro" id="IPR016187">
    <property type="entry name" value="CTDL_fold"/>
</dbReference>
<evidence type="ECO:0000259" key="1">
    <source>
        <dbReference type="Pfam" id="PF03781"/>
    </source>
</evidence>
<protein>
    <submittedName>
        <fullName evidence="2">Formylglycine-generating enzyme family protein</fullName>
    </submittedName>
</protein>
<organism evidence="2 3">
    <name type="scientific">Sphingobacterium litopenaei</name>
    <dbReference type="NCBI Taxonomy" id="2763500"/>
    <lineage>
        <taxon>Bacteria</taxon>
        <taxon>Pseudomonadati</taxon>
        <taxon>Bacteroidota</taxon>
        <taxon>Sphingobacteriia</taxon>
        <taxon>Sphingobacteriales</taxon>
        <taxon>Sphingobacteriaceae</taxon>
        <taxon>Sphingobacterium</taxon>
    </lineage>
</organism>
<dbReference type="PANTHER" id="PTHR23150">
    <property type="entry name" value="SULFATASE MODIFYING FACTOR 1, 2"/>
    <property type="match status" value="1"/>
</dbReference>
<sequence length="351" mass="38956">MKFSYLLLVLIVLSCQQKENKNSTKMDEGASCAMENVPSRSVAKAQQDIISGKDSVLMVLVQGAKFTIGSDYFQDAQPKQEVEVSSFYIDEHEVTNAQFAQFVSETNYVTVAERPLDPKEFPGVDPAMLVAGSAVFVGNLKARDLNDPLSWWEYIPGACWKHPEGPKSDIKGRENHPVVHIAYEDAEAYAKWAGKRLPTEAEWELAAKAGNHNDETFYWGNEIKKDGKWMANTYQGSFPKKNAKLDGFDGTAPVKSFPANAIGLYDMVGNVWEWCSDYYRSGYATNASKVNPKGPSDSHDPQESGLVKRVQRGGSFLCVDNYCERYKAGGRGKGEINSPTNNVGFRCVKDI</sequence>